<dbReference type="GO" id="GO:0016020">
    <property type="term" value="C:membrane"/>
    <property type="evidence" value="ECO:0007669"/>
    <property type="project" value="UniProtKB-SubCell"/>
</dbReference>
<dbReference type="PROSITE" id="PS50222">
    <property type="entry name" value="EF_HAND_2"/>
    <property type="match status" value="2"/>
</dbReference>
<evidence type="ECO:0000256" key="4">
    <source>
        <dbReference type="ARBA" id="ARBA00022989"/>
    </source>
</evidence>
<keyword evidence="4 7" id="KW-1133">Transmembrane helix</keyword>
<dbReference type="SMART" id="SM00054">
    <property type="entry name" value="EFh"/>
    <property type="match status" value="2"/>
</dbReference>
<dbReference type="GO" id="GO:0005509">
    <property type="term" value="F:calcium ion binding"/>
    <property type="evidence" value="ECO:0007669"/>
    <property type="project" value="InterPro"/>
</dbReference>
<evidence type="ECO:0000256" key="1">
    <source>
        <dbReference type="ARBA" id="ARBA00004141"/>
    </source>
</evidence>
<comment type="caution">
    <text evidence="9">The sequence shown here is derived from an EMBL/GenBank/DDBJ whole genome shotgun (WGS) entry which is preliminary data.</text>
</comment>
<dbReference type="InterPro" id="IPR018247">
    <property type="entry name" value="EF_Hand_1_Ca_BS"/>
</dbReference>
<dbReference type="InterPro" id="IPR011992">
    <property type="entry name" value="EF-hand-dom_pair"/>
</dbReference>
<evidence type="ECO:0000259" key="8">
    <source>
        <dbReference type="PROSITE" id="PS50222"/>
    </source>
</evidence>
<feature type="region of interest" description="Disordered" evidence="6">
    <location>
        <begin position="231"/>
        <end position="252"/>
    </location>
</feature>
<comment type="subcellular location">
    <subcellularLocation>
        <location evidence="1">Membrane</location>
        <topology evidence="1">Multi-pass membrane protein</topology>
    </subcellularLocation>
</comment>
<keyword evidence="2 7" id="KW-0812">Transmembrane</keyword>
<dbReference type="Pfam" id="PF00520">
    <property type="entry name" value="Ion_trans"/>
    <property type="match status" value="1"/>
</dbReference>
<reference evidence="9" key="1">
    <citation type="submission" date="2021-02" db="EMBL/GenBank/DDBJ databases">
        <authorList>
            <person name="Dougan E. K."/>
            <person name="Rhodes N."/>
            <person name="Thang M."/>
            <person name="Chan C."/>
        </authorList>
    </citation>
    <scope>NUCLEOTIDE SEQUENCE</scope>
</reference>
<evidence type="ECO:0000313" key="9">
    <source>
        <dbReference type="EMBL" id="CAE8622844.1"/>
    </source>
</evidence>
<feature type="domain" description="EF-hand" evidence="8">
    <location>
        <begin position="73"/>
        <end position="108"/>
    </location>
</feature>
<dbReference type="Pfam" id="PF13202">
    <property type="entry name" value="EF-hand_5"/>
    <property type="match status" value="1"/>
</dbReference>
<evidence type="ECO:0000256" key="2">
    <source>
        <dbReference type="ARBA" id="ARBA00022692"/>
    </source>
</evidence>
<evidence type="ECO:0000256" key="5">
    <source>
        <dbReference type="ARBA" id="ARBA00023136"/>
    </source>
</evidence>
<sequence>MFQTIIAGDSWGELAVPVIEAHPWTAIIFIGSLLTLVFGVLNLIVAVVIDTYAERRQKDLINLAKELDADAEEDRRFLQKIFDQIDEDGSGELNLDEVLLAAKSNSEFKSRLRVMDIDEGDLVQMFEMLDGDGSGFVDPEEFINALNRWANHSKTAARFAKYQMMRSIVQHAELHQQVVSKLDNLEKRLNSEASFNLREEKLITVVVDESPLAEEFQVGGSGELAEGKEVEGFESEEPATPGGIGRSCSFKKPRSGGCGPDFFLGRQRQTGFYFPHESGVGKWPKWPGGKDSTLEPEPEQSLKTAIAAAILVLKESLMAEAAMTYFFWRTN</sequence>
<dbReference type="SUPFAM" id="SSF47473">
    <property type="entry name" value="EF-hand"/>
    <property type="match status" value="1"/>
</dbReference>
<feature type="domain" description="EF-hand" evidence="8">
    <location>
        <begin position="117"/>
        <end position="152"/>
    </location>
</feature>
<keyword evidence="5 7" id="KW-0472">Membrane</keyword>
<gene>
    <name evidence="9" type="ORF">PGLA2088_LOCUS124</name>
</gene>
<dbReference type="InterPro" id="IPR002048">
    <property type="entry name" value="EF_hand_dom"/>
</dbReference>
<evidence type="ECO:0000256" key="7">
    <source>
        <dbReference type="SAM" id="Phobius"/>
    </source>
</evidence>
<proteinExistence type="predicted"/>
<dbReference type="Pfam" id="PF00036">
    <property type="entry name" value="EF-hand_1"/>
    <property type="match status" value="1"/>
</dbReference>
<keyword evidence="3" id="KW-0106">Calcium</keyword>
<dbReference type="EMBL" id="CAJNNW010000067">
    <property type="protein sequence ID" value="CAE8622844.1"/>
    <property type="molecule type" value="Genomic_DNA"/>
</dbReference>
<accession>A0A813GCX7</accession>
<evidence type="ECO:0000256" key="6">
    <source>
        <dbReference type="SAM" id="MobiDB-lite"/>
    </source>
</evidence>
<dbReference type="GO" id="GO:0005216">
    <property type="term" value="F:monoatomic ion channel activity"/>
    <property type="evidence" value="ECO:0007669"/>
    <property type="project" value="InterPro"/>
</dbReference>
<feature type="transmembrane region" description="Helical" evidence="7">
    <location>
        <begin position="24"/>
        <end position="49"/>
    </location>
</feature>
<organism evidence="9 10">
    <name type="scientific">Polarella glacialis</name>
    <name type="common">Dinoflagellate</name>
    <dbReference type="NCBI Taxonomy" id="89957"/>
    <lineage>
        <taxon>Eukaryota</taxon>
        <taxon>Sar</taxon>
        <taxon>Alveolata</taxon>
        <taxon>Dinophyceae</taxon>
        <taxon>Suessiales</taxon>
        <taxon>Suessiaceae</taxon>
        <taxon>Polarella</taxon>
    </lineage>
</organism>
<protein>
    <recommendedName>
        <fullName evidence="8">EF-hand domain-containing protein</fullName>
    </recommendedName>
</protein>
<dbReference type="Gene3D" id="1.10.287.70">
    <property type="match status" value="1"/>
</dbReference>
<dbReference type="Proteomes" id="UP000626109">
    <property type="component" value="Unassembled WGS sequence"/>
</dbReference>
<evidence type="ECO:0000256" key="3">
    <source>
        <dbReference type="ARBA" id="ARBA00022837"/>
    </source>
</evidence>
<dbReference type="PROSITE" id="PS00018">
    <property type="entry name" value="EF_HAND_1"/>
    <property type="match status" value="2"/>
</dbReference>
<name>A0A813GCX7_POLGL</name>
<evidence type="ECO:0000313" key="10">
    <source>
        <dbReference type="Proteomes" id="UP000626109"/>
    </source>
</evidence>
<dbReference type="AlphaFoldDB" id="A0A813GCX7"/>
<dbReference type="InterPro" id="IPR005821">
    <property type="entry name" value="Ion_trans_dom"/>
</dbReference>
<dbReference type="CDD" id="cd00051">
    <property type="entry name" value="EFh"/>
    <property type="match status" value="1"/>
</dbReference>
<dbReference type="Gene3D" id="1.10.238.10">
    <property type="entry name" value="EF-hand"/>
    <property type="match status" value="1"/>
</dbReference>